<name>A0AAV0X8V9_9HEMI</name>
<gene>
    <name evidence="1" type="ORF">MEUPH1_LOCUS19444</name>
</gene>
<evidence type="ECO:0000313" key="1">
    <source>
        <dbReference type="EMBL" id="CAI6364643.1"/>
    </source>
</evidence>
<protein>
    <submittedName>
        <fullName evidence="1">Uncharacterized protein</fullName>
    </submittedName>
</protein>
<organism evidence="1 2">
    <name type="scientific">Macrosiphum euphorbiae</name>
    <name type="common">potato aphid</name>
    <dbReference type="NCBI Taxonomy" id="13131"/>
    <lineage>
        <taxon>Eukaryota</taxon>
        <taxon>Metazoa</taxon>
        <taxon>Ecdysozoa</taxon>
        <taxon>Arthropoda</taxon>
        <taxon>Hexapoda</taxon>
        <taxon>Insecta</taxon>
        <taxon>Pterygota</taxon>
        <taxon>Neoptera</taxon>
        <taxon>Paraneoptera</taxon>
        <taxon>Hemiptera</taxon>
        <taxon>Sternorrhyncha</taxon>
        <taxon>Aphidomorpha</taxon>
        <taxon>Aphidoidea</taxon>
        <taxon>Aphididae</taxon>
        <taxon>Macrosiphini</taxon>
        <taxon>Macrosiphum</taxon>
    </lineage>
</organism>
<keyword evidence="2" id="KW-1185">Reference proteome</keyword>
<dbReference type="EMBL" id="CARXXK010000004">
    <property type="protein sequence ID" value="CAI6364643.1"/>
    <property type="molecule type" value="Genomic_DNA"/>
</dbReference>
<reference evidence="1 2" key="1">
    <citation type="submission" date="2023-01" db="EMBL/GenBank/DDBJ databases">
        <authorList>
            <person name="Whitehead M."/>
        </authorList>
    </citation>
    <scope>NUCLEOTIDE SEQUENCE [LARGE SCALE GENOMIC DNA]</scope>
</reference>
<accession>A0AAV0X8V9</accession>
<proteinExistence type="predicted"/>
<dbReference type="Proteomes" id="UP001160148">
    <property type="component" value="Unassembled WGS sequence"/>
</dbReference>
<comment type="caution">
    <text evidence="1">The sequence shown here is derived from an EMBL/GenBank/DDBJ whole genome shotgun (WGS) entry which is preliminary data.</text>
</comment>
<evidence type="ECO:0000313" key="2">
    <source>
        <dbReference type="Proteomes" id="UP001160148"/>
    </source>
</evidence>
<dbReference type="AlphaFoldDB" id="A0AAV0X8V9"/>
<sequence>MTMVHLRKLAYLRSNYTTNHKEEMYTEQTNIVPAVNLVEFHPFFNNCLRPEYHKVCSKPIFFCLYIVLWEDLLKNE</sequence>